<keyword evidence="2" id="KW-1185">Reference proteome</keyword>
<dbReference type="CDD" id="cd09023">
    <property type="entry name" value="Aldose_epim_Ec_c4013"/>
    <property type="match status" value="1"/>
</dbReference>
<gene>
    <name evidence="1" type="ORF">DFP79_1384</name>
</gene>
<reference evidence="1 2" key="1">
    <citation type="submission" date="2019-03" db="EMBL/GenBank/DDBJ databases">
        <title>Genomic Encyclopedia of Type Strains, Phase III (KMG-III): the genomes of soil and plant-associated and newly described type strains.</title>
        <authorList>
            <person name="Whitman W."/>
        </authorList>
    </citation>
    <scope>NUCLEOTIDE SEQUENCE [LARGE SCALE GENOMIC DNA]</scope>
    <source>
        <strain evidence="1 2">CECT 7378</strain>
    </source>
</reference>
<name>A0A4R6ME51_9GAMM</name>
<evidence type="ECO:0000313" key="2">
    <source>
        <dbReference type="Proteomes" id="UP000294656"/>
    </source>
</evidence>
<dbReference type="Pfam" id="PF14486">
    <property type="entry name" value="DUF4432"/>
    <property type="match status" value="1"/>
</dbReference>
<dbReference type="GO" id="GO:0030246">
    <property type="term" value="F:carbohydrate binding"/>
    <property type="evidence" value="ECO:0007669"/>
    <property type="project" value="InterPro"/>
</dbReference>
<dbReference type="RefSeq" id="WP_133503177.1">
    <property type="nucleotide sequence ID" value="NZ_SNXC01000010.1"/>
</dbReference>
<dbReference type="InterPro" id="IPR027839">
    <property type="entry name" value="DUF4432"/>
</dbReference>
<protein>
    <submittedName>
        <fullName evidence="1">Uncharacterized protein DUF4432</fullName>
    </submittedName>
</protein>
<proteinExistence type="predicted"/>
<organism evidence="1 2">
    <name type="scientific">Marinomonas balearica</name>
    <dbReference type="NCBI Taxonomy" id="491947"/>
    <lineage>
        <taxon>Bacteria</taxon>
        <taxon>Pseudomonadati</taxon>
        <taxon>Pseudomonadota</taxon>
        <taxon>Gammaproteobacteria</taxon>
        <taxon>Oceanospirillales</taxon>
        <taxon>Oceanospirillaceae</taxon>
        <taxon>Marinomonas</taxon>
    </lineage>
</organism>
<dbReference type="Gene3D" id="2.70.98.10">
    <property type="match status" value="1"/>
</dbReference>
<dbReference type="OrthoDB" id="6183686at2"/>
<sequence>MSSANLYSKVLLNSSDGIDAGNCVVSALDMGLPEDVKVELRQCVLTGGKEQGSRLITLTVGDKVLRIVPTRAMAILDATRNGIRFGWDSPVKEVVHPSFIDQGASGGIGWLDGFNEMLVRCGYQWAGHPGEDNGEFLTLHGRIQNTPADKVVLEVEQIPPYRVALRGCVDEKRFKSTNFTVNTAITLSLDEPYIYIEDTLTNKASYDNSYQAIYHNNFGAPILEEGAKLHVAANEISPFNTYAAIGLNDWDTMPAPTENFDEMVFNVKPISDKHGFGYALMANRNESAAIEVGFNTDTLPVLTIWKNVDTVEQGYVVGIEPGTSFAYNRKHQWELGLVPTIKAKQSKTFRVRFGLLTSNKEVLQSKASIQTLQTEPATMTAEPIVKL</sequence>
<dbReference type="AlphaFoldDB" id="A0A4R6ME51"/>
<accession>A0A4R6ME51</accession>
<evidence type="ECO:0000313" key="1">
    <source>
        <dbReference type="EMBL" id="TDO98960.1"/>
    </source>
</evidence>
<comment type="caution">
    <text evidence="1">The sequence shown here is derived from an EMBL/GenBank/DDBJ whole genome shotgun (WGS) entry which is preliminary data.</text>
</comment>
<dbReference type="EMBL" id="SNXC01000010">
    <property type="protein sequence ID" value="TDO98960.1"/>
    <property type="molecule type" value="Genomic_DNA"/>
</dbReference>
<dbReference type="Proteomes" id="UP000294656">
    <property type="component" value="Unassembled WGS sequence"/>
</dbReference>
<dbReference type="InterPro" id="IPR014718">
    <property type="entry name" value="GH-type_carb-bd"/>
</dbReference>